<accession>A0A5C3QKB3</accession>
<evidence type="ECO:0000256" key="2">
    <source>
        <dbReference type="ARBA" id="ARBA00022857"/>
    </source>
</evidence>
<comment type="similarity">
    <text evidence="1 4">Belongs to the short-chain dehydrogenases/reductases (SDR) family.</text>
</comment>
<dbReference type="PANTHER" id="PTHR43669">
    <property type="entry name" value="5-KETO-D-GLUCONATE 5-REDUCTASE"/>
    <property type="match status" value="1"/>
</dbReference>
<name>A0A5C3QKB3_9AGAR</name>
<dbReference type="STRING" id="1884261.A0A5C3QKB3"/>
<dbReference type="InterPro" id="IPR036291">
    <property type="entry name" value="NAD(P)-bd_dom_sf"/>
</dbReference>
<keyword evidence="6" id="KW-1185">Reference proteome</keyword>
<keyword evidence="3" id="KW-0560">Oxidoreductase</keyword>
<dbReference type="PROSITE" id="PS00061">
    <property type="entry name" value="ADH_SHORT"/>
    <property type="match status" value="1"/>
</dbReference>
<dbReference type="OrthoDB" id="1933717at2759"/>
<evidence type="ECO:0000313" key="5">
    <source>
        <dbReference type="EMBL" id="TFL02343.1"/>
    </source>
</evidence>
<evidence type="ECO:0000256" key="4">
    <source>
        <dbReference type="RuleBase" id="RU000363"/>
    </source>
</evidence>
<dbReference type="InterPro" id="IPR002347">
    <property type="entry name" value="SDR_fam"/>
</dbReference>
<evidence type="ECO:0000313" key="6">
    <source>
        <dbReference type="Proteomes" id="UP000305067"/>
    </source>
</evidence>
<dbReference type="InterPro" id="IPR020904">
    <property type="entry name" value="Sc_DH/Rdtase_CS"/>
</dbReference>
<sequence>MTANTIVITGASSGIGRTTAITFSKAGWNVVLTARRIDALQETLASCANSDAACLLVPGDVTNEEFVSSLFAQAVVKFGRVDVLFNNAGASAPATPWEELSLESFQFIMNVNVVGPFLCTREAVKLFKKQEPQGGRIINNGSISAHVPRPLSAPYTTSKHAIAGLTKSTALDGRAFGITCTQLDIGNAVTPLLQDKMGEGALQPNGSRMVEATFDPQYVADTVLYIASLPGNVAVLEMNIMAAEAPLVGRG</sequence>
<evidence type="ECO:0000256" key="1">
    <source>
        <dbReference type="ARBA" id="ARBA00006484"/>
    </source>
</evidence>
<dbReference type="EMBL" id="ML178822">
    <property type="protein sequence ID" value="TFL02343.1"/>
    <property type="molecule type" value="Genomic_DNA"/>
</dbReference>
<protein>
    <submittedName>
        <fullName evidence="5">Short-chain dehydrogenase/reductase SDR</fullName>
    </submittedName>
</protein>
<dbReference type="PRINTS" id="PR00080">
    <property type="entry name" value="SDRFAMILY"/>
</dbReference>
<organism evidence="5 6">
    <name type="scientific">Pterulicium gracile</name>
    <dbReference type="NCBI Taxonomy" id="1884261"/>
    <lineage>
        <taxon>Eukaryota</taxon>
        <taxon>Fungi</taxon>
        <taxon>Dikarya</taxon>
        <taxon>Basidiomycota</taxon>
        <taxon>Agaricomycotina</taxon>
        <taxon>Agaricomycetes</taxon>
        <taxon>Agaricomycetidae</taxon>
        <taxon>Agaricales</taxon>
        <taxon>Pleurotineae</taxon>
        <taxon>Pterulaceae</taxon>
        <taxon>Pterulicium</taxon>
    </lineage>
</organism>
<dbReference type="PRINTS" id="PR00081">
    <property type="entry name" value="GDHRDH"/>
</dbReference>
<keyword evidence="2" id="KW-0521">NADP</keyword>
<dbReference type="GO" id="GO:0016491">
    <property type="term" value="F:oxidoreductase activity"/>
    <property type="evidence" value="ECO:0007669"/>
    <property type="project" value="UniProtKB-KW"/>
</dbReference>
<dbReference type="SUPFAM" id="SSF51735">
    <property type="entry name" value="NAD(P)-binding Rossmann-fold domains"/>
    <property type="match status" value="1"/>
</dbReference>
<gene>
    <name evidence="5" type="ORF">BDV98DRAFT_603560</name>
</gene>
<dbReference type="AlphaFoldDB" id="A0A5C3QKB3"/>
<dbReference type="Pfam" id="PF00106">
    <property type="entry name" value="adh_short"/>
    <property type="match status" value="1"/>
</dbReference>
<dbReference type="Gene3D" id="3.40.50.720">
    <property type="entry name" value="NAD(P)-binding Rossmann-like Domain"/>
    <property type="match status" value="1"/>
</dbReference>
<reference evidence="5 6" key="1">
    <citation type="journal article" date="2019" name="Nat. Ecol. Evol.">
        <title>Megaphylogeny resolves global patterns of mushroom evolution.</title>
        <authorList>
            <person name="Varga T."/>
            <person name="Krizsan K."/>
            <person name="Foldi C."/>
            <person name="Dima B."/>
            <person name="Sanchez-Garcia M."/>
            <person name="Sanchez-Ramirez S."/>
            <person name="Szollosi G.J."/>
            <person name="Szarkandi J.G."/>
            <person name="Papp V."/>
            <person name="Albert L."/>
            <person name="Andreopoulos W."/>
            <person name="Angelini C."/>
            <person name="Antonin V."/>
            <person name="Barry K.W."/>
            <person name="Bougher N.L."/>
            <person name="Buchanan P."/>
            <person name="Buyck B."/>
            <person name="Bense V."/>
            <person name="Catcheside P."/>
            <person name="Chovatia M."/>
            <person name="Cooper J."/>
            <person name="Damon W."/>
            <person name="Desjardin D."/>
            <person name="Finy P."/>
            <person name="Geml J."/>
            <person name="Haridas S."/>
            <person name="Hughes K."/>
            <person name="Justo A."/>
            <person name="Karasinski D."/>
            <person name="Kautmanova I."/>
            <person name="Kiss B."/>
            <person name="Kocsube S."/>
            <person name="Kotiranta H."/>
            <person name="LaButti K.M."/>
            <person name="Lechner B.E."/>
            <person name="Liimatainen K."/>
            <person name="Lipzen A."/>
            <person name="Lukacs Z."/>
            <person name="Mihaltcheva S."/>
            <person name="Morgado L.N."/>
            <person name="Niskanen T."/>
            <person name="Noordeloos M.E."/>
            <person name="Ohm R.A."/>
            <person name="Ortiz-Santana B."/>
            <person name="Ovrebo C."/>
            <person name="Racz N."/>
            <person name="Riley R."/>
            <person name="Savchenko A."/>
            <person name="Shiryaev A."/>
            <person name="Soop K."/>
            <person name="Spirin V."/>
            <person name="Szebenyi C."/>
            <person name="Tomsovsky M."/>
            <person name="Tulloss R.E."/>
            <person name="Uehling J."/>
            <person name="Grigoriev I.V."/>
            <person name="Vagvolgyi C."/>
            <person name="Papp T."/>
            <person name="Martin F.M."/>
            <person name="Miettinen O."/>
            <person name="Hibbett D.S."/>
            <person name="Nagy L.G."/>
        </authorList>
    </citation>
    <scope>NUCLEOTIDE SEQUENCE [LARGE SCALE GENOMIC DNA]</scope>
    <source>
        <strain evidence="5 6">CBS 309.79</strain>
    </source>
</reference>
<dbReference type="FunFam" id="3.40.50.720:FF:000084">
    <property type="entry name" value="Short-chain dehydrogenase reductase"/>
    <property type="match status" value="1"/>
</dbReference>
<dbReference type="CDD" id="cd05233">
    <property type="entry name" value="SDR_c"/>
    <property type="match status" value="1"/>
</dbReference>
<dbReference type="Proteomes" id="UP000305067">
    <property type="component" value="Unassembled WGS sequence"/>
</dbReference>
<evidence type="ECO:0000256" key="3">
    <source>
        <dbReference type="ARBA" id="ARBA00023002"/>
    </source>
</evidence>
<dbReference type="PANTHER" id="PTHR43669:SF3">
    <property type="entry name" value="ALCOHOL DEHYDROGENASE, PUTATIVE (AFU_ORTHOLOGUE AFUA_3G03445)-RELATED"/>
    <property type="match status" value="1"/>
</dbReference>
<proteinExistence type="inferred from homology"/>